<dbReference type="RefSeq" id="WP_065679964.1">
    <property type="nucleotide sequence ID" value="NZ_AP025461.1"/>
</dbReference>
<evidence type="ECO:0000313" key="2">
    <source>
        <dbReference type="EMBL" id="SBS67211.1"/>
    </source>
</evidence>
<dbReference type="SUPFAM" id="SSF55729">
    <property type="entry name" value="Acyl-CoA N-acyltransferases (Nat)"/>
    <property type="match status" value="1"/>
</dbReference>
<gene>
    <name evidence="2" type="ORF">VAT7223_03576</name>
</gene>
<proteinExistence type="predicted"/>
<dbReference type="AlphaFoldDB" id="A0A1C3J0Q8"/>
<dbReference type="Gene3D" id="3.40.630.30">
    <property type="match status" value="1"/>
</dbReference>
<dbReference type="GeneID" id="94235345"/>
<dbReference type="GO" id="GO:0016747">
    <property type="term" value="F:acyltransferase activity, transferring groups other than amino-acyl groups"/>
    <property type="evidence" value="ECO:0007669"/>
    <property type="project" value="InterPro"/>
</dbReference>
<dbReference type="InterPro" id="IPR000182">
    <property type="entry name" value="GNAT_dom"/>
</dbReference>
<dbReference type="Proteomes" id="UP000092876">
    <property type="component" value="Unassembled WGS sequence"/>
</dbReference>
<accession>A0A1C3J0Q8</accession>
<dbReference type="EMBL" id="FLQP01000061">
    <property type="protein sequence ID" value="SBS67211.1"/>
    <property type="molecule type" value="Genomic_DNA"/>
</dbReference>
<dbReference type="Pfam" id="PF00583">
    <property type="entry name" value="Acetyltransf_1"/>
    <property type="match status" value="1"/>
</dbReference>
<dbReference type="PANTHER" id="PTHR39173">
    <property type="entry name" value="ACETYLTRANSFERASE"/>
    <property type="match status" value="1"/>
</dbReference>
<name>A0A1C3J0Q8_9VIBR</name>
<feature type="domain" description="N-acetyltransferase" evidence="1">
    <location>
        <begin position="1"/>
        <end position="162"/>
    </location>
</feature>
<evidence type="ECO:0000259" key="1">
    <source>
        <dbReference type="PROSITE" id="PS51186"/>
    </source>
</evidence>
<keyword evidence="2" id="KW-0808">Transferase</keyword>
<dbReference type="CDD" id="cd04301">
    <property type="entry name" value="NAT_SF"/>
    <property type="match status" value="1"/>
</dbReference>
<dbReference type="PROSITE" id="PS51186">
    <property type="entry name" value="GNAT"/>
    <property type="match status" value="1"/>
</dbReference>
<dbReference type="PANTHER" id="PTHR39173:SF1">
    <property type="entry name" value="ACETYLTRANSFERASE"/>
    <property type="match status" value="1"/>
</dbReference>
<reference evidence="3" key="1">
    <citation type="submission" date="2016-06" db="EMBL/GenBank/DDBJ databases">
        <authorList>
            <person name="Rodrigo-Torres Lidia"/>
            <person name="Arahal R.David."/>
        </authorList>
    </citation>
    <scope>NUCLEOTIDE SEQUENCE [LARGE SCALE GENOMIC DNA]</scope>
    <source>
        <strain evidence="3">CECT 7223</strain>
    </source>
</reference>
<evidence type="ECO:0000313" key="3">
    <source>
        <dbReference type="Proteomes" id="UP000092876"/>
    </source>
</evidence>
<dbReference type="InterPro" id="IPR016181">
    <property type="entry name" value="Acyl_CoA_acyltransferase"/>
</dbReference>
<sequence>MDMVKADISHSRAFYHYVNACSEDGLDIYTGISDSSDTYLKRRVAYSKGEELPEGWTPASTYFCIDYGQILGVIRVRHGTSEYIHNVIGHIGYETLPQARGQGIASHMLSWVQRHVLTENAIITCEIGNIASQKVIEKCGGQFLNTFYSEQDKHEVLRYQLEPK</sequence>
<organism evidence="2 3">
    <name type="scientific">Vibrio atlanticus</name>
    <dbReference type="NCBI Taxonomy" id="693153"/>
    <lineage>
        <taxon>Bacteria</taxon>
        <taxon>Pseudomonadati</taxon>
        <taxon>Pseudomonadota</taxon>
        <taxon>Gammaproteobacteria</taxon>
        <taxon>Vibrionales</taxon>
        <taxon>Vibrionaceae</taxon>
        <taxon>Vibrio</taxon>
    </lineage>
</organism>
<protein>
    <submittedName>
        <fullName evidence="2">Acetyltransferase (GNAT) family protein</fullName>
    </submittedName>
</protein>